<organism evidence="4 5">
    <name type="scientific">Trypanosoma equiperdum</name>
    <dbReference type="NCBI Taxonomy" id="5694"/>
    <lineage>
        <taxon>Eukaryota</taxon>
        <taxon>Discoba</taxon>
        <taxon>Euglenozoa</taxon>
        <taxon>Kinetoplastea</taxon>
        <taxon>Metakinetoplastina</taxon>
        <taxon>Trypanosomatida</taxon>
        <taxon>Trypanosomatidae</taxon>
        <taxon>Trypanosoma</taxon>
    </lineage>
</organism>
<dbReference type="PANTHER" id="PTHR24006">
    <property type="entry name" value="UBIQUITIN CARBOXYL-TERMINAL HYDROLASE"/>
    <property type="match status" value="1"/>
</dbReference>
<dbReference type="GO" id="GO:0005829">
    <property type="term" value="C:cytosol"/>
    <property type="evidence" value="ECO:0007669"/>
    <property type="project" value="TreeGrafter"/>
</dbReference>
<sequence length="765" mass="85627">MDIVNNNGSFVTRTTVSRPIPFERYRKPCIATYPRSAVFLNKRRANELHCSGAPGNENGSDDNASSLAFGEDNGKNEAADDDDPLNIDPETMLCSDEQLKQVLALRWRDVGPNGCGLQNMGNTCFINCVLQAIAYTPALSQYFSTTFRSPHTDRVLNAPFDYAYALGETIRKIHTPSRNAYKPTVIISNIKVLSPHFRLGVQGDAHEFAVHLLHACHRSILFRQVGSRKLPQHIEQTSTLQRIVGGYLRSTVTWSRREEIHYLLKEGNLQEASNLKMNANSRKSDSDDGHKELISNTYDPFVTLSPEICGQTLEHCLSKLCAKERLEGRVYITPRGVTVNATKQFMLHKLPNVLIIHLKRFNEFGAKVGKFVRYPKILNMGPFCTADGTLKKLRNHKRRGYKPSNGPASCDSSIYNSEASNRSVECLYELNAICVHQGSSLSHGHYFSVVRARNESWIECNDGHISHCSEDHALSQSAYMLFYSRVAESSATPDIKCSRDNHTTHRGMELSSGRVKPFTGSTPRKIVGECPTSDVGRELTDQEALRLIGKKREVPQQQLVQTNGEKRVQHVGLPARLKGLNTKSSSSTAVRDNSSNNSLWSEQETCSSSYASSAAFDREENSVCSSRKNSAPDRYCGIVKALKVNGSRDVGKGGTSPTDPLGGHRSSVVGEEVLRAMEKHKLEAPLTVMRQPHAPKFRQQVRDPLWEQEMDRGRTKRSRLKRDESTDEENKFQKADIGFDSRGRRLLNQRNERANGRSFAHGKFS</sequence>
<dbReference type="PROSITE" id="PS00973">
    <property type="entry name" value="USP_2"/>
    <property type="match status" value="1"/>
</dbReference>
<feature type="compositionally biased region" description="Basic and acidic residues" evidence="2">
    <location>
        <begin position="499"/>
        <end position="508"/>
    </location>
</feature>
<gene>
    <name evidence="4" type="ORF">TEOVI_000490400</name>
</gene>
<dbReference type="InterPro" id="IPR001394">
    <property type="entry name" value="Peptidase_C19_UCH"/>
</dbReference>
<keyword evidence="1" id="KW-0788">Thiol protease</keyword>
<protein>
    <recommendedName>
        <fullName evidence="1">Ubiquitin carboxyl-terminal hydrolase</fullName>
        <ecNumber evidence="1">3.4.19.12</ecNumber>
    </recommendedName>
</protein>
<keyword evidence="1" id="KW-0833">Ubl conjugation pathway</keyword>
<dbReference type="Gene3D" id="3.90.70.10">
    <property type="entry name" value="Cysteine proteinases"/>
    <property type="match status" value="1"/>
</dbReference>
<dbReference type="AlphaFoldDB" id="A0A1G4I3G3"/>
<name>A0A1G4I3G3_TRYEQ</name>
<evidence type="ECO:0000256" key="2">
    <source>
        <dbReference type="SAM" id="MobiDB-lite"/>
    </source>
</evidence>
<feature type="compositionally biased region" description="Basic and acidic residues" evidence="2">
    <location>
        <begin position="700"/>
        <end position="713"/>
    </location>
</feature>
<comment type="caution">
    <text evidence="4">The sequence shown here is derived from an EMBL/GenBank/DDBJ whole genome shotgun (WGS) entry which is preliminary data.</text>
</comment>
<dbReference type="GeneID" id="92378844"/>
<feature type="compositionally biased region" description="Basic and acidic residues" evidence="2">
    <location>
        <begin position="721"/>
        <end position="743"/>
    </location>
</feature>
<evidence type="ECO:0000313" key="5">
    <source>
        <dbReference type="Proteomes" id="UP000195570"/>
    </source>
</evidence>
<dbReference type="InterPro" id="IPR050164">
    <property type="entry name" value="Peptidase_C19"/>
</dbReference>
<evidence type="ECO:0000256" key="1">
    <source>
        <dbReference type="RuleBase" id="RU366025"/>
    </source>
</evidence>
<dbReference type="Pfam" id="PF00443">
    <property type="entry name" value="UCH"/>
    <property type="match status" value="1"/>
</dbReference>
<dbReference type="EC" id="3.4.19.12" evidence="1"/>
<dbReference type="InterPro" id="IPR018200">
    <property type="entry name" value="USP_CS"/>
</dbReference>
<dbReference type="PROSITE" id="PS00972">
    <property type="entry name" value="USP_1"/>
    <property type="match status" value="1"/>
</dbReference>
<reference evidence="4" key="1">
    <citation type="submission" date="2016-09" db="EMBL/GenBank/DDBJ databases">
        <authorList>
            <person name="Hebert L."/>
            <person name="Moumen B."/>
        </authorList>
    </citation>
    <scope>NUCLEOTIDE SEQUENCE [LARGE SCALE GENOMIC DNA]</scope>
    <source>
        <strain evidence="4">OVI</strain>
    </source>
</reference>
<dbReference type="GO" id="GO:0004843">
    <property type="term" value="F:cysteine-type deubiquitinase activity"/>
    <property type="evidence" value="ECO:0007669"/>
    <property type="project" value="UniProtKB-UniRule"/>
</dbReference>
<keyword evidence="5" id="KW-1185">Reference proteome</keyword>
<dbReference type="PANTHER" id="PTHR24006:SF914">
    <property type="entry name" value="CARBOXYL-TERMINAL HYDROLASE, PUTATIVE-RELATED"/>
    <property type="match status" value="1"/>
</dbReference>
<evidence type="ECO:0000259" key="3">
    <source>
        <dbReference type="PROSITE" id="PS50235"/>
    </source>
</evidence>
<dbReference type="GO" id="GO:0005634">
    <property type="term" value="C:nucleus"/>
    <property type="evidence" value="ECO:0007669"/>
    <property type="project" value="TreeGrafter"/>
</dbReference>
<dbReference type="GO" id="GO:0006508">
    <property type="term" value="P:proteolysis"/>
    <property type="evidence" value="ECO:0007669"/>
    <property type="project" value="UniProtKB-KW"/>
</dbReference>
<dbReference type="EMBL" id="CZPT02000533">
    <property type="protein sequence ID" value="SCU66384.1"/>
    <property type="molecule type" value="Genomic_DNA"/>
</dbReference>
<keyword evidence="1 4" id="KW-0378">Hydrolase</keyword>
<dbReference type="VEuPathDB" id="TriTrypDB:TEOVI_000490400"/>
<dbReference type="GO" id="GO:0016579">
    <property type="term" value="P:protein deubiquitination"/>
    <property type="evidence" value="ECO:0007669"/>
    <property type="project" value="InterPro"/>
</dbReference>
<dbReference type="SUPFAM" id="SSF54001">
    <property type="entry name" value="Cysteine proteinases"/>
    <property type="match status" value="1"/>
</dbReference>
<feature type="region of interest" description="Disordered" evidence="2">
    <location>
        <begin position="697"/>
        <end position="765"/>
    </location>
</feature>
<dbReference type="PROSITE" id="PS50235">
    <property type="entry name" value="USP_3"/>
    <property type="match status" value="1"/>
</dbReference>
<proteinExistence type="inferred from homology"/>
<dbReference type="RefSeq" id="XP_067077839.1">
    <property type="nucleotide sequence ID" value="XM_067221738.1"/>
</dbReference>
<feature type="compositionally biased region" description="Polar residues" evidence="2">
    <location>
        <begin position="581"/>
        <end position="602"/>
    </location>
</feature>
<feature type="domain" description="USP" evidence="3">
    <location>
        <begin position="115"/>
        <end position="486"/>
    </location>
</feature>
<feature type="compositionally biased region" description="Polar residues" evidence="2">
    <location>
        <begin position="57"/>
        <end position="66"/>
    </location>
</feature>
<feature type="region of interest" description="Disordered" evidence="2">
    <location>
        <begin position="499"/>
        <end position="518"/>
    </location>
</feature>
<dbReference type="InterPro" id="IPR028889">
    <property type="entry name" value="USP"/>
</dbReference>
<feature type="region of interest" description="Disordered" evidence="2">
    <location>
        <begin position="579"/>
        <end position="602"/>
    </location>
</feature>
<comment type="similarity">
    <text evidence="1">Belongs to the peptidase C19 family.</text>
</comment>
<comment type="catalytic activity">
    <reaction evidence="1">
        <text>Thiol-dependent hydrolysis of ester, thioester, amide, peptide and isopeptide bonds formed by the C-terminal Gly of ubiquitin (a 76-residue protein attached to proteins as an intracellular targeting signal).</text>
        <dbReference type="EC" id="3.4.19.12"/>
    </reaction>
</comment>
<accession>A0A1G4I3G3</accession>
<evidence type="ECO:0000313" key="4">
    <source>
        <dbReference type="EMBL" id="SCU66384.1"/>
    </source>
</evidence>
<dbReference type="Proteomes" id="UP000195570">
    <property type="component" value="Unassembled WGS sequence"/>
</dbReference>
<keyword evidence="1" id="KW-0645">Protease</keyword>
<dbReference type="InterPro" id="IPR038765">
    <property type="entry name" value="Papain-like_cys_pep_sf"/>
</dbReference>
<feature type="region of interest" description="Disordered" evidence="2">
    <location>
        <begin position="51"/>
        <end position="90"/>
    </location>
</feature>